<keyword evidence="3" id="KW-1185">Reference proteome</keyword>
<gene>
    <name evidence="2" type="ORF">NDU88_001341</name>
</gene>
<evidence type="ECO:0000256" key="1">
    <source>
        <dbReference type="SAM" id="MobiDB-lite"/>
    </source>
</evidence>
<proteinExistence type="predicted"/>
<dbReference type="Proteomes" id="UP001066276">
    <property type="component" value="Chromosome 10"/>
</dbReference>
<dbReference type="AlphaFoldDB" id="A0AAV7M0W7"/>
<evidence type="ECO:0000313" key="3">
    <source>
        <dbReference type="Proteomes" id="UP001066276"/>
    </source>
</evidence>
<feature type="compositionally biased region" description="Basic and acidic residues" evidence="1">
    <location>
        <begin position="51"/>
        <end position="60"/>
    </location>
</feature>
<accession>A0AAV7M0W7</accession>
<organism evidence="2 3">
    <name type="scientific">Pleurodeles waltl</name>
    <name type="common">Iberian ribbed newt</name>
    <dbReference type="NCBI Taxonomy" id="8319"/>
    <lineage>
        <taxon>Eukaryota</taxon>
        <taxon>Metazoa</taxon>
        <taxon>Chordata</taxon>
        <taxon>Craniata</taxon>
        <taxon>Vertebrata</taxon>
        <taxon>Euteleostomi</taxon>
        <taxon>Amphibia</taxon>
        <taxon>Batrachia</taxon>
        <taxon>Caudata</taxon>
        <taxon>Salamandroidea</taxon>
        <taxon>Salamandridae</taxon>
        <taxon>Pleurodelinae</taxon>
        <taxon>Pleurodeles</taxon>
    </lineage>
</organism>
<feature type="compositionally biased region" description="Basic and acidic residues" evidence="1">
    <location>
        <begin position="81"/>
        <end position="101"/>
    </location>
</feature>
<comment type="caution">
    <text evidence="2">The sequence shown here is derived from an EMBL/GenBank/DDBJ whole genome shotgun (WGS) entry which is preliminary data.</text>
</comment>
<name>A0AAV7M0W7_PLEWA</name>
<reference evidence="2" key="1">
    <citation type="journal article" date="2022" name="bioRxiv">
        <title>Sequencing and chromosome-scale assembly of the giantPleurodeles waltlgenome.</title>
        <authorList>
            <person name="Brown T."/>
            <person name="Elewa A."/>
            <person name="Iarovenko S."/>
            <person name="Subramanian E."/>
            <person name="Araus A.J."/>
            <person name="Petzold A."/>
            <person name="Susuki M."/>
            <person name="Suzuki K.-i.T."/>
            <person name="Hayashi T."/>
            <person name="Toyoda A."/>
            <person name="Oliveira C."/>
            <person name="Osipova E."/>
            <person name="Leigh N.D."/>
            <person name="Simon A."/>
            <person name="Yun M.H."/>
        </authorList>
    </citation>
    <scope>NUCLEOTIDE SEQUENCE</scope>
    <source>
        <strain evidence="2">20211129_DDA</strain>
        <tissue evidence="2">Liver</tissue>
    </source>
</reference>
<feature type="compositionally biased region" description="Basic and acidic residues" evidence="1">
    <location>
        <begin position="20"/>
        <end position="38"/>
    </location>
</feature>
<feature type="region of interest" description="Disordered" evidence="1">
    <location>
        <begin position="1"/>
        <end position="60"/>
    </location>
</feature>
<evidence type="ECO:0000313" key="2">
    <source>
        <dbReference type="EMBL" id="KAJ1096197.1"/>
    </source>
</evidence>
<dbReference type="EMBL" id="JANPWB010000014">
    <property type="protein sequence ID" value="KAJ1096197.1"/>
    <property type="molecule type" value="Genomic_DNA"/>
</dbReference>
<protein>
    <submittedName>
        <fullName evidence="2">Uncharacterized protein</fullName>
    </submittedName>
</protein>
<feature type="region of interest" description="Disordered" evidence="1">
    <location>
        <begin position="79"/>
        <end position="113"/>
    </location>
</feature>
<sequence>MHSRTQVSKTGLMEPGQHPNRREQIQGQTEEPKERDNRWAQNKLQPLIYQETRKRSSNEDKHNCEALKMIVDCSAKMCNPRMKDGKSHEGGKQAHNKRQEHSQTIGAVLQQGP</sequence>